<reference evidence="3 4" key="1">
    <citation type="journal article" date="2020" name="Int. J. Syst. Evol. Microbiol.">
        <title>Reclassification of Streptomyces castelarensis and Streptomyces sporoclivatus as later heterotypic synonyms of Streptomyces antimycoticus.</title>
        <authorList>
            <person name="Komaki H."/>
            <person name="Tamura T."/>
        </authorList>
    </citation>
    <scope>NUCLEOTIDE SEQUENCE [LARGE SCALE GENOMIC DNA]</scope>
    <source>
        <strain evidence="3 4">NBRC 100767</strain>
    </source>
</reference>
<dbReference type="PANTHER" id="PTHR35525:SF3">
    <property type="entry name" value="BLL6575 PROTEIN"/>
    <property type="match status" value="1"/>
</dbReference>
<evidence type="ECO:0000313" key="4">
    <source>
        <dbReference type="Proteomes" id="UP000463951"/>
    </source>
</evidence>
<protein>
    <recommendedName>
        <fullName evidence="2">Zinc finger CGNR domain-containing protein</fullName>
    </recommendedName>
</protein>
<dbReference type="InterPro" id="IPR023286">
    <property type="entry name" value="ABATE_dom_sf"/>
</dbReference>
<organism evidence="3 4">
    <name type="scientific">Streptomyces antimycoticus</name>
    <dbReference type="NCBI Taxonomy" id="68175"/>
    <lineage>
        <taxon>Bacteria</taxon>
        <taxon>Bacillati</taxon>
        <taxon>Actinomycetota</taxon>
        <taxon>Actinomycetes</taxon>
        <taxon>Kitasatosporales</taxon>
        <taxon>Streptomycetaceae</taxon>
        <taxon>Streptomyces</taxon>
        <taxon>Streptomyces violaceusniger group</taxon>
    </lineage>
</organism>
<evidence type="ECO:0000259" key="2">
    <source>
        <dbReference type="Pfam" id="PF11706"/>
    </source>
</evidence>
<feature type="region of interest" description="Disordered" evidence="1">
    <location>
        <begin position="49"/>
        <end position="73"/>
    </location>
</feature>
<dbReference type="Gene3D" id="1.10.3300.10">
    <property type="entry name" value="Jann2411-like domain"/>
    <property type="match status" value="1"/>
</dbReference>
<dbReference type="SUPFAM" id="SSF160904">
    <property type="entry name" value="Jann2411-like"/>
    <property type="match status" value="1"/>
</dbReference>
<dbReference type="InterPro" id="IPR021005">
    <property type="entry name" value="Znf_CGNR"/>
</dbReference>
<dbReference type="PANTHER" id="PTHR35525">
    <property type="entry name" value="BLL6575 PROTEIN"/>
    <property type="match status" value="1"/>
</dbReference>
<sequence length="220" mass="23262">MQVALDDYVWAAGVATELVNTTAEVWRGDDHLPDLAALVAFADLHGGQSGQCGQSGQSGGQSGNECGHDGLSPLARRARTSDLHAVHALRTTVRDLIDHPDRDHLIAGATALTSPAQGTTLIPDPGRENRTRWAARLRDGATVADALSLICGMGILGVVHTLGEQRFRPCTAPTCRGAFIDTTRPGSRRYCMPGLCGNRVNVANHRARQATTRGQGANSP</sequence>
<dbReference type="InterPro" id="IPR010852">
    <property type="entry name" value="ABATE"/>
</dbReference>
<gene>
    <name evidence="3" type="ORF">SSPO_066330</name>
</gene>
<dbReference type="EMBL" id="AP019620">
    <property type="protein sequence ID" value="BBJ43915.1"/>
    <property type="molecule type" value="Genomic_DNA"/>
</dbReference>
<evidence type="ECO:0000313" key="3">
    <source>
        <dbReference type="EMBL" id="BBJ43915.1"/>
    </source>
</evidence>
<name>A0A499UPB2_9ACTN</name>
<dbReference type="Proteomes" id="UP000463951">
    <property type="component" value="Chromosome"/>
</dbReference>
<dbReference type="AlphaFoldDB" id="A0A499UPB2"/>
<feature type="domain" description="Zinc finger CGNR" evidence="2">
    <location>
        <begin position="166"/>
        <end position="209"/>
    </location>
</feature>
<accession>A0A499UPB2</accession>
<evidence type="ECO:0000256" key="1">
    <source>
        <dbReference type="SAM" id="MobiDB-lite"/>
    </source>
</evidence>
<dbReference type="Pfam" id="PF07336">
    <property type="entry name" value="ABATE"/>
    <property type="match status" value="1"/>
</dbReference>
<dbReference type="Pfam" id="PF11706">
    <property type="entry name" value="zf-CGNR"/>
    <property type="match status" value="1"/>
</dbReference>
<proteinExistence type="predicted"/>